<comment type="caution">
    <text evidence="1">The sequence shown here is derived from an EMBL/GenBank/DDBJ whole genome shotgun (WGS) entry which is preliminary data.</text>
</comment>
<dbReference type="PATRIC" id="fig|1705565.3.peg.2860"/>
<keyword evidence="2" id="KW-1185">Reference proteome</keyword>
<accession>A0A0M1P2C8</accession>
<dbReference type="Proteomes" id="UP000036932">
    <property type="component" value="Unassembled WGS sequence"/>
</dbReference>
<proteinExistence type="predicted"/>
<reference evidence="2" key="1">
    <citation type="submission" date="2015-08" db="EMBL/GenBank/DDBJ databases">
        <title>Genome sequencing project for genomic taxonomy and phylogenomics of Bacillus-like bacteria.</title>
        <authorList>
            <person name="Liu B."/>
            <person name="Wang J."/>
            <person name="Zhu Y."/>
            <person name="Liu G."/>
            <person name="Chen Q."/>
            <person name="Chen Z."/>
            <person name="Lan J."/>
            <person name="Che J."/>
            <person name="Ge C."/>
            <person name="Shi H."/>
            <person name="Pan Z."/>
            <person name="Liu X."/>
        </authorList>
    </citation>
    <scope>NUCLEOTIDE SEQUENCE [LARGE SCALE GENOMIC DNA]</scope>
    <source>
        <strain evidence="2">FJAT-22460</strain>
    </source>
</reference>
<dbReference type="AlphaFoldDB" id="A0A0M1P2C8"/>
<gene>
    <name evidence="1" type="ORF">AM231_04865</name>
</gene>
<name>A0A0M1P2C8_9BACL</name>
<evidence type="ECO:0000313" key="2">
    <source>
        <dbReference type="Proteomes" id="UP000036932"/>
    </source>
</evidence>
<protein>
    <submittedName>
        <fullName evidence="1">Uncharacterized protein</fullName>
    </submittedName>
</protein>
<organism evidence="1 2">
    <name type="scientific">Paenibacillus solani</name>
    <dbReference type="NCBI Taxonomy" id="1705565"/>
    <lineage>
        <taxon>Bacteria</taxon>
        <taxon>Bacillati</taxon>
        <taxon>Bacillota</taxon>
        <taxon>Bacilli</taxon>
        <taxon>Bacillales</taxon>
        <taxon>Paenibacillaceae</taxon>
        <taxon>Paenibacillus</taxon>
    </lineage>
</organism>
<dbReference type="EMBL" id="LIUT01000001">
    <property type="protein sequence ID" value="KOR88547.1"/>
    <property type="molecule type" value="Genomic_DNA"/>
</dbReference>
<sequence length="95" mass="10590">MMGRVRHEILYVQAAEIFGRFCEGDPKYVSQELTACPGVTKPPPGTRSALLVLGEEARIIRSMHGGHTTSIAWKFFLRFKKAPARLASGFLRSLE</sequence>
<evidence type="ECO:0000313" key="1">
    <source>
        <dbReference type="EMBL" id="KOR88547.1"/>
    </source>
</evidence>